<dbReference type="RefSeq" id="WP_011265118.1">
    <property type="nucleotide sequence ID" value="NC_006908.1"/>
</dbReference>
<protein>
    <submittedName>
        <fullName evidence="1">Expressed protein</fullName>
    </submittedName>
</protein>
<proteinExistence type="predicted"/>
<sequence length="523" mass="63398">MNDEKKKGLIINFSNYESEKIDVLIDKHKVEKNNWTLLSSFKGEKKRFENKLEHYYLPWGYHSSITFNNAIWLYRMKFKENLAHVKKIIFINVHEEIKKFLEETEQEIIVDETKKFLIKIEKEIESEKFYIIIESEDNKLINKIMSYSAISHFNKSREKFYNNFIIGWLFEMRKIFKKTNYSLAYEYAYKFFTEEKIKKNFEEKRKFIYSNQKSNKDNLKSINLGNEGRIYLNLNLNKLTKKSNLSSMKNKKDSSEKQFAYEEMINHEKDLKICASDDQNLKKNLSIQYEDIVYPTNTLKFSDAIHSLRKQYKDKYFIDDNKLENFGKINKIGPIWKIIYNDFGSSFLKMKIFDETEFKKNFYGIIRDNYYLVKNFRNVNSREIIRSMRSYITEKDFEELKKQDPQFKLFYDAVFEESKNNIIYLCHEEIELEKIAEYHSIHICEKNISTLKIRRETEFNNDKEVHYIYDFEKDLSTKCDFNKAEEFLKKIQEDTPLENLENHFETSENLVKENESKKWIIIK</sequence>
<name>Q6KH47_MYCM1</name>
<dbReference type="HOGENOM" id="CLU_520559_0_0_14"/>
<reference evidence="1 2" key="1">
    <citation type="journal article" date="2004" name="Genome Res.">
        <title>The complete genome and proteome of Mycoplasma mobile.</title>
        <authorList>
            <person name="Jaffe J.D."/>
            <person name="Stange-Thomann N."/>
            <person name="Smith C."/>
            <person name="DeCaprio D."/>
            <person name="Fisher S."/>
            <person name="Butler J."/>
            <person name="Calvo S."/>
            <person name="Elkins T."/>
            <person name="FitzGerald M.G."/>
            <person name="Hafez N."/>
            <person name="Kodira C.D."/>
            <person name="Major J."/>
            <person name="Wang S."/>
            <person name="Wilkinson J."/>
            <person name="Nicol R."/>
            <person name="Nusbaum C."/>
            <person name="Birren B."/>
            <person name="Berg H.C."/>
            <person name="Church G.M."/>
        </authorList>
    </citation>
    <scope>NUCLEOTIDE SEQUENCE [LARGE SCALE GENOMIC DNA]</scope>
    <source>
        <strain evidence="2">ATCC 43663 / 163K / NCTC 11711</strain>
    </source>
</reference>
<accession>Q6KH47</accession>
<dbReference type="KEGG" id="mmo:MMOB5980"/>
<dbReference type="Proteomes" id="UP000009072">
    <property type="component" value="Chromosome"/>
</dbReference>
<keyword evidence="2" id="KW-1185">Reference proteome</keyword>
<organism evidence="1 2">
    <name type="scientific">Mycoplasma mobile (strain ATCC 43663 / 163K / NCTC 11711)</name>
    <name type="common">Mesomycoplasma mobile</name>
    <dbReference type="NCBI Taxonomy" id="267748"/>
    <lineage>
        <taxon>Bacteria</taxon>
        <taxon>Bacillati</taxon>
        <taxon>Mycoplasmatota</taxon>
        <taxon>Mycoplasmoidales</taxon>
        <taxon>Metamycoplasmataceae</taxon>
        <taxon>Mesomycoplasma</taxon>
    </lineage>
</organism>
<evidence type="ECO:0000313" key="2">
    <source>
        <dbReference type="Proteomes" id="UP000009072"/>
    </source>
</evidence>
<dbReference type="STRING" id="267748.MMOB5980"/>
<dbReference type="AlphaFoldDB" id="Q6KH47"/>
<evidence type="ECO:0000313" key="1">
    <source>
        <dbReference type="EMBL" id="AAT28084.1"/>
    </source>
</evidence>
<dbReference type="EMBL" id="AE017308">
    <property type="protein sequence ID" value="AAT28084.1"/>
    <property type="molecule type" value="Genomic_DNA"/>
</dbReference>
<gene>
    <name evidence="1" type="ordered locus">MMOB5980</name>
</gene>